<evidence type="ECO:0000256" key="1">
    <source>
        <dbReference type="ARBA" id="ARBA00011073"/>
    </source>
</evidence>
<dbReference type="GO" id="GO:0006508">
    <property type="term" value="P:proteolysis"/>
    <property type="evidence" value="ECO:0007669"/>
    <property type="project" value="UniProtKB-KW"/>
</dbReference>
<name>A0A1I6INH0_9FIRM</name>
<dbReference type="CDD" id="cd07478">
    <property type="entry name" value="Peptidases_S8_CspA-like"/>
    <property type="match status" value="1"/>
</dbReference>
<dbReference type="InterPro" id="IPR022398">
    <property type="entry name" value="Peptidase_S8_His-AS"/>
</dbReference>
<dbReference type="InterPro" id="IPR034045">
    <property type="entry name" value="Pep_S8_CspA-like"/>
</dbReference>
<dbReference type="AlphaFoldDB" id="A0A1I6INH0"/>
<dbReference type="InterPro" id="IPR015500">
    <property type="entry name" value="Peptidase_S8_subtilisin-rel"/>
</dbReference>
<evidence type="ECO:0000313" key="9">
    <source>
        <dbReference type="Proteomes" id="UP000199659"/>
    </source>
</evidence>
<reference evidence="8 9" key="1">
    <citation type="submission" date="2016-10" db="EMBL/GenBank/DDBJ databases">
        <authorList>
            <person name="de Groot N.N."/>
        </authorList>
    </citation>
    <scope>NUCLEOTIDE SEQUENCE [LARGE SCALE GENOMIC DNA]</scope>
    <source>
        <strain evidence="8 9">743A</strain>
    </source>
</reference>
<dbReference type="GO" id="GO:0004252">
    <property type="term" value="F:serine-type endopeptidase activity"/>
    <property type="evidence" value="ECO:0007669"/>
    <property type="project" value="UniProtKB-UniRule"/>
</dbReference>
<dbReference type="SUPFAM" id="SSF52743">
    <property type="entry name" value="Subtilisin-like"/>
    <property type="match status" value="1"/>
</dbReference>
<dbReference type="Proteomes" id="UP000199659">
    <property type="component" value="Unassembled WGS sequence"/>
</dbReference>
<dbReference type="PIRSF" id="PIRSF037894">
    <property type="entry name" value="Subtilisin_rel_CspABC"/>
    <property type="match status" value="1"/>
</dbReference>
<dbReference type="InterPro" id="IPR000209">
    <property type="entry name" value="Peptidase_S8/S53_dom"/>
</dbReference>
<feature type="active site" description="Charge relay system" evidence="5 6">
    <location>
        <position position="495"/>
    </location>
</feature>
<dbReference type="InterPro" id="IPR050131">
    <property type="entry name" value="Peptidase_S8_subtilisin-like"/>
</dbReference>
<dbReference type="RefSeq" id="WP_092559544.1">
    <property type="nucleotide sequence ID" value="NZ_FOYZ01000003.1"/>
</dbReference>
<evidence type="ECO:0000256" key="2">
    <source>
        <dbReference type="ARBA" id="ARBA00022670"/>
    </source>
</evidence>
<keyword evidence="9" id="KW-1185">Reference proteome</keyword>
<evidence type="ECO:0000256" key="5">
    <source>
        <dbReference type="PIRSR" id="PIRSR615500-1"/>
    </source>
</evidence>
<dbReference type="PROSITE" id="PS51892">
    <property type="entry name" value="SUBTILASE"/>
    <property type="match status" value="1"/>
</dbReference>
<protein>
    <submittedName>
        <fullName evidence="8">Subtilase family protein</fullName>
    </submittedName>
</protein>
<dbReference type="Gene3D" id="2.60.120.1290">
    <property type="match status" value="1"/>
</dbReference>
<keyword evidence="3 6" id="KW-0378">Hydrolase</keyword>
<dbReference type="Gene3D" id="3.40.50.200">
    <property type="entry name" value="Peptidase S8/S53 domain"/>
    <property type="match status" value="1"/>
</dbReference>
<feature type="active site" description="Charge relay system" evidence="5 6">
    <location>
        <position position="104"/>
    </location>
</feature>
<dbReference type="PROSITE" id="PS00137">
    <property type="entry name" value="SUBTILASE_HIS"/>
    <property type="match status" value="1"/>
</dbReference>
<dbReference type="PANTHER" id="PTHR43806">
    <property type="entry name" value="PEPTIDASE S8"/>
    <property type="match status" value="1"/>
</dbReference>
<accession>A0A1I6INH0</accession>
<evidence type="ECO:0000256" key="6">
    <source>
        <dbReference type="PROSITE-ProRule" id="PRU01240"/>
    </source>
</evidence>
<dbReference type="STRING" id="37658.SAMN05661086_00936"/>
<dbReference type="PRINTS" id="PR00723">
    <property type="entry name" value="SUBTILISIN"/>
</dbReference>
<evidence type="ECO:0000259" key="7">
    <source>
        <dbReference type="Pfam" id="PF00082"/>
    </source>
</evidence>
<dbReference type="PANTHER" id="PTHR43806:SF11">
    <property type="entry name" value="CEREVISIN-RELATED"/>
    <property type="match status" value="1"/>
</dbReference>
<dbReference type="Pfam" id="PF00082">
    <property type="entry name" value="Peptidase_S8"/>
    <property type="match status" value="2"/>
</dbReference>
<dbReference type="InterPro" id="IPR036852">
    <property type="entry name" value="Peptidase_S8/S53_dom_sf"/>
</dbReference>
<dbReference type="InterPro" id="IPR017310">
    <property type="entry name" value="Pept_S8A_subtilisin_clostridia"/>
</dbReference>
<organism evidence="8 9">
    <name type="scientific">Anaeromicropila populeti</name>
    <dbReference type="NCBI Taxonomy" id="37658"/>
    <lineage>
        <taxon>Bacteria</taxon>
        <taxon>Bacillati</taxon>
        <taxon>Bacillota</taxon>
        <taxon>Clostridia</taxon>
        <taxon>Lachnospirales</taxon>
        <taxon>Lachnospiraceae</taxon>
        <taxon>Anaeromicropila</taxon>
    </lineage>
</organism>
<gene>
    <name evidence="8" type="ORF">SAMN05661086_00936</name>
</gene>
<comment type="similarity">
    <text evidence="1 6">Belongs to the peptidase S8 family.</text>
</comment>
<sequence>MQENVNRIVSEDYADLVVETVQVQNILDMYPDAEAIPINFQISLVTYPVEFFTNNTIVELGYNVVPSLVGLVSESSLDASGVIKLRRIPILNLRGNGTLIGIYDTGIDYTNPIFQYPDGTTRIVSIWDQTIQSGNPPEGFLYGTEYTREEINRALKSENPFEIVPSRDTNGHGTMIAGIAGGNEIPKENFYGVATDAEFVVVKLKEAKKYLKEFQCIPPGAIAYQENDFAFALQYLVNVAVQLMKPMAICVAFGASEGPHDGRGTFNNYNALVAATPGIACMIAAGNEGNAKRHYFGMINDKTGYDIVELQVGKNEGNFTMQLWGEHPNFYTVDIISPSGEIILGITPKRDAFQRFKFLFEGTIIYVDYQLSEIQTGSQLIFFRFINPTPGIWKFKVHERGDVKIGFHIWLPMQGFISENTFFLRYDPYTTVSAYANNPVPITITAYNPKDESIYLEAGRGYSSIGVITPHIAAPGVNIIGPTLENGFAGFSGTSVAAAHAAGIAAMLLEWGVVQGNMPNMNSIEMKILLVRGARRSVTQTYPNREWGYGILDIFNVFNRLR</sequence>
<evidence type="ECO:0000256" key="3">
    <source>
        <dbReference type="ARBA" id="ARBA00022801"/>
    </source>
</evidence>
<feature type="active site" description="Charge relay system" evidence="5 6">
    <location>
        <position position="172"/>
    </location>
</feature>
<feature type="domain" description="Peptidase S8/S53" evidence="7">
    <location>
        <begin position="95"/>
        <end position="290"/>
    </location>
</feature>
<keyword evidence="4 6" id="KW-0720">Serine protease</keyword>
<feature type="domain" description="Peptidase S8/S53" evidence="7">
    <location>
        <begin position="432"/>
        <end position="550"/>
    </location>
</feature>
<evidence type="ECO:0000256" key="4">
    <source>
        <dbReference type="ARBA" id="ARBA00022825"/>
    </source>
</evidence>
<dbReference type="EMBL" id="FOYZ01000003">
    <property type="protein sequence ID" value="SFR68201.1"/>
    <property type="molecule type" value="Genomic_DNA"/>
</dbReference>
<keyword evidence="2 6" id="KW-0645">Protease</keyword>
<dbReference type="OrthoDB" id="9762689at2"/>
<proteinExistence type="inferred from homology"/>
<evidence type="ECO:0000313" key="8">
    <source>
        <dbReference type="EMBL" id="SFR68201.1"/>
    </source>
</evidence>